<dbReference type="InterPro" id="IPR036162">
    <property type="entry name" value="Resolvase-like_N_sf"/>
</dbReference>
<dbReference type="InterPro" id="IPR050639">
    <property type="entry name" value="SSR_resolvase"/>
</dbReference>
<keyword evidence="7" id="KW-1185">Reference proteome</keyword>
<keyword evidence="3" id="KW-0175">Coiled coil</keyword>
<evidence type="ECO:0000256" key="3">
    <source>
        <dbReference type="SAM" id="Coils"/>
    </source>
</evidence>
<dbReference type="GO" id="GO:0003677">
    <property type="term" value="F:DNA binding"/>
    <property type="evidence" value="ECO:0007669"/>
    <property type="project" value="UniProtKB-KW"/>
</dbReference>
<dbReference type="Gene3D" id="3.40.50.1390">
    <property type="entry name" value="Resolvase, N-terminal catalytic domain"/>
    <property type="match status" value="1"/>
</dbReference>
<protein>
    <recommendedName>
        <fullName evidence="8">Recombinase family protein</fullName>
    </recommendedName>
</protein>
<keyword evidence="2" id="KW-0233">DNA recombination</keyword>
<feature type="coiled-coil region" evidence="3">
    <location>
        <begin position="392"/>
        <end position="445"/>
    </location>
</feature>
<evidence type="ECO:0000259" key="4">
    <source>
        <dbReference type="PROSITE" id="PS51736"/>
    </source>
</evidence>
<dbReference type="InterPro" id="IPR038109">
    <property type="entry name" value="DNA_bind_recomb_sf"/>
</dbReference>
<dbReference type="RefSeq" id="WP_188763343.1">
    <property type="nucleotide sequence ID" value="NZ_BMJM01000009.1"/>
</dbReference>
<dbReference type="Pfam" id="PF07508">
    <property type="entry name" value="Recombinase"/>
    <property type="match status" value="1"/>
</dbReference>
<dbReference type="PANTHER" id="PTHR30461:SF2">
    <property type="entry name" value="SERINE RECOMBINASE PINE-RELATED"/>
    <property type="match status" value="1"/>
</dbReference>
<dbReference type="CDD" id="cd00338">
    <property type="entry name" value="Ser_Recombinase"/>
    <property type="match status" value="1"/>
</dbReference>
<dbReference type="EMBL" id="BMJM01000009">
    <property type="protein sequence ID" value="GGE17940.1"/>
    <property type="molecule type" value="Genomic_DNA"/>
</dbReference>
<sequence>MSRDQTPHAAPKAYSYLRFSTPEQMHGDSFRRQTAMTTEYVQRHGLVLDESLTFQDLGVSAFHGKNAAAGRLGDFKEAVIAGRVDNGSYLLVEGLDRISRLEPRKALRVLEDLVDLGIIVVTMSDGKAYSEASLKADPYALMMALMLFIRANDESETKSRRLQAAWAGKRAKVATTPLTSRAPAWLKLDKAEGRWIVLQERADIVRRIFRLSADGVGQHKIAAMLNSEAVPTFGKAEYWQRSYISKILTNASVVGAMTPHTLEYADDRKQRKPKEAVAGYFPPVVSAEAFRDVQATLGTVRAPSRGRHANAPLRNILGGLATCPRCGGTSTMVSKGKEAERYLVCARAKTKAGCSYRSVRYGIVEEAILTRLPERLASAPAGNGAAELDASVRNAEGALDGLNDSIDNLLDNLSAARSPALTAKLRDLERQRDAQRDELRAALALRDAATGPLVASRVDALRKALGQALHPGEVNRCLRTVFTSACVNYIDGTVDFEWKQGGETLQVPFAMPESVA</sequence>
<gene>
    <name evidence="6" type="ORF">GCM10011529_25560</name>
</gene>
<reference evidence="6" key="2">
    <citation type="submission" date="2020-09" db="EMBL/GenBank/DDBJ databases">
        <authorList>
            <person name="Sun Q."/>
            <person name="Zhou Y."/>
        </authorList>
    </citation>
    <scope>NUCLEOTIDE SEQUENCE</scope>
    <source>
        <strain evidence="6">CGMCC 1.15519</strain>
    </source>
</reference>
<dbReference type="GO" id="GO:0000150">
    <property type="term" value="F:DNA strand exchange activity"/>
    <property type="evidence" value="ECO:0007669"/>
    <property type="project" value="InterPro"/>
</dbReference>
<evidence type="ECO:0000313" key="6">
    <source>
        <dbReference type="EMBL" id="GGE17940.1"/>
    </source>
</evidence>
<dbReference type="InterPro" id="IPR011109">
    <property type="entry name" value="DNA_bind_recombinase_dom"/>
</dbReference>
<evidence type="ECO:0008006" key="8">
    <source>
        <dbReference type="Google" id="ProtNLM"/>
    </source>
</evidence>
<organism evidence="6 7">
    <name type="scientific">Sandarakinorhabdus glacialis</name>
    <dbReference type="NCBI Taxonomy" id="1614636"/>
    <lineage>
        <taxon>Bacteria</taxon>
        <taxon>Pseudomonadati</taxon>
        <taxon>Pseudomonadota</taxon>
        <taxon>Alphaproteobacteria</taxon>
        <taxon>Sphingomonadales</taxon>
        <taxon>Sphingosinicellaceae</taxon>
        <taxon>Sandarakinorhabdus</taxon>
    </lineage>
</organism>
<dbReference type="Gene3D" id="3.90.1750.20">
    <property type="entry name" value="Putative Large Serine Recombinase, Chain B, Domain 2"/>
    <property type="match status" value="1"/>
</dbReference>
<feature type="domain" description="Resolvase/invertase-type recombinase catalytic" evidence="4">
    <location>
        <begin position="12"/>
        <end position="173"/>
    </location>
</feature>
<dbReference type="SMART" id="SM00857">
    <property type="entry name" value="Resolvase"/>
    <property type="match status" value="1"/>
</dbReference>
<evidence type="ECO:0000256" key="1">
    <source>
        <dbReference type="ARBA" id="ARBA00023125"/>
    </source>
</evidence>
<proteinExistence type="predicted"/>
<dbReference type="InterPro" id="IPR025827">
    <property type="entry name" value="Zn_ribbon_recom_dom"/>
</dbReference>
<accession>A0A917EBV1</accession>
<name>A0A917EBV1_9SPHN</name>
<dbReference type="Pfam" id="PF13408">
    <property type="entry name" value="Zn_ribbon_recom"/>
    <property type="match status" value="1"/>
</dbReference>
<dbReference type="PANTHER" id="PTHR30461">
    <property type="entry name" value="DNA-INVERTASE FROM LAMBDOID PROPHAGE"/>
    <property type="match status" value="1"/>
</dbReference>
<evidence type="ECO:0000259" key="5">
    <source>
        <dbReference type="PROSITE" id="PS51737"/>
    </source>
</evidence>
<evidence type="ECO:0000256" key="2">
    <source>
        <dbReference type="ARBA" id="ARBA00023172"/>
    </source>
</evidence>
<feature type="domain" description="Recombinase" evidence="5">
    <location>
        <begin position="184"/>
        <end position="303"/>
    </location>
</feature>
<keyword evidence="1" id="KW-0238">DNA-binding</keyword>
<dbReference type="AlphaFoldDB" id="A0A917EBV1"/>
<dbReference type="Pfam" id="PF00239">
    <property type="entry name" value="Resolvase"/>
    <property type="match status" value="1"/>
</dbReference>
<dbReference type="InterPro" id="IPR006119">
    <property type="entry name" value="Resolv_N"/>
</dbReference>
<evidence type="ECO:0000313" key="7">
    <source>
        <dbReference type="Proteomes" id="UP000635071"/>
    </source>
</evidence>
<reference evidence="6" key="1">
    <citation type="journal article" date="2014" name="Int. J. Syst. Evol. Microbiol.">
        <title>Complete genome sequence of Corynebacterium casei LMG S-19264T (=DSM 44701T), isolated from a smear-ripened cheese.</title>
        <authorList>
            <consortium name="US DOE Joint Genome Institute (JGI-PGF)"/>
            <person name="Walter F."/>
            <person name="Albersmeier A."/>
            <person name="Kalinowski J."/>
            <person name="Ruckert C."/>
        </authorList>
    </citation>
    <scope>NUCLEOTIDE SEQUENCE</scope>
    <source>
        <strain evidence="6">CGMCC 1.15519</strain>
    </source>
</reference>
<dbReference type="Proteomes" id="UP000635071">
    <property type="component" value="Unassembled WGS sequence"/>
</dbReference>
<dbReference type="PROSITE" id="PS51736">
    <property type="entry name" value="RECOMBINASES_3"/>
    <property type="match status" value="1"/>
</dbReference>
<dbReference type="PROSITE" id="PS51737">
    <property type="entry name" value="RECOMBINASE_DNA_BIND"/>
    <property type="match status" value="1"/>
</dbReference>
<dbReference type="SUPFAM" id="SSF53041">
    <property type="entry name" value="Resolvase-like"/>
    <property type="match status" value="1"/>
</dbReference>
<comment type="caution">
    <text evidence="6">The sequence shown here is derived from an EMBL/GenBank/DDBJ whole genome shotgun (WGS) entry which is preliminary data.</text>
</comment>